<dbReference type="InterPro" id="IPR036416">
    <property type="entry name" value="Pept_tRNA_hydro_sf"/>
</dbReference>
<dbReference type="GO" id="GO:0004045">
    <property type="term" value="F:peptidyl-tRNA hydrolase activity"/>
    <property type="evidence" value="ECO:0007669"/>
    <property type="project" value="UniProtKB-EC"/>
</dbReference>
<evidence type="ECO:0000256" key="5">
    <source>
        <dbReference type="ARBA" id="ARBA00038063"/>
    </source>
</evidence>
<keyword evidence="4" id="KW-0694">RNA-binding</keyword>
<dbReference type="EMBL" id="CP089291">
    <property type="protein sequence ID" value="UOF92789.1"/>
    <property type="molecule type" value="Genomic_DNA"/>
</dbReference>
<dbReference type="Gene3D" id="3.40.50.1470">
    <property type="entry name" value="Peptidyl-tRNA hydrolase"/>
    <property type="match status" value="1"/>
</dbReference>
<dbReference type="CDD" id="cd00462">
    <property type="entry name" value="PTH"/>
    <property type="match status" value="1"/>
</dbReference>
<evidence type="ECO:0000256" key="1">
    <source>
        <dbReference type="ARBA" id="ARBA00013260"/>
    </source>
</evidence>
<dbReference type="InterPro" id="IPR018171">
    <property type="entry name" value="Pept_tRNA_hydro_CS"/>
</dbReference>
<dbReference type="InterPro" id="IPR001328">
    <property type="entry name" value="Pept_tRNA_hydro"/>
</dbReference>
<comment type="similarity">
    <text evidence="5">Belongs to the PTH family.</text>
</comment>
<dbReference type="Pfam" id="PF01195">
    <property type="entry name" value="Pept_tRNA_hydro"/>
    <property type="match status" value="1"/>
</dbReference>
<dbReference type="Proteomes" id="UP000830167">
    <property type="component" value="Chromosome"/>
</dbReference>
<reference evidence="7" key="1">
    <citation type="submission" date="2021-12" db="EMBL/GenBank/DDBJ databases">
        <title>Alicyclobacillaceae gen. nov., sp. nov., isolated from chalcocite enrichment system.</title>
        <authorList>
            <person name="Jiang Z."/>
        </authorList>
    </citation>
    <scope>NUCLEOTIDE SEQUENCE</scope>
    <source>
        <strain evidence="7">MYW30-H2</strain>
    </source>
</reference>
<organism evidence="7 8">
    <name type="scientific">Fodinisporobacter ferrooxydans</name>
    <dbReference type="NCBI Taxonomy" id="2901836"/>
    <lineage>
        <taxon>Bacteria</taxon>
        <taxon>Bacillati</taxon>
        <taxon>Bacillota</taxon>
        <taxon>Bacilli</taxon>
        <taxon>Bacillales</taxon>
        <taxon>Alicyclobacillaceae</taxon>
        <taxon>Fodinisporobacter</taxon>
    </lineage>
</organism>
<evidence type="ECO:0000256" key="4">
    <source>
        <dbReference type="ARBA" id="ARBA00022884"/>
    </source>
</evidence>
<evidence type="ECO:0000313" key="7">
    <source>
        <dbReference type="EMBL" id="UOF92789.1"/>
    </source>
</evidence>
<keyword evidence="2" id="KW-0820">tRNA-binding</keyword>
<keyword evidence="3 7" id="KW-0378">Hydrolase</keyword>
<protein>
    <recommendedName>
        <fullName evidence="6">Peptidyl-tRNA hydrolase</fullName>
        <ecNumber evidence="1">3.1.1.29</ecNumber>
    </recommendedName>
</protein>
<evidence type="ECO:0000313" key="8">
    <source>
        <dbReference type="Proteomes" id="UP000830167"/>
    </source>
</evidence>
<evidence type="ECO:0000256" key="2">
    <source>
        <dbReference type="ARBA" id="ARBA00022555"/>
    </source>
</evidence>
<sequence length="184" mass="20674">MGFMGIDRLAESLSMRVDKEKFQAIIGETVERGEKIILAKPLTFMNLSGQSVRAMFDWYKPDISDLVVLFDDMDIPVGQIRLRMKGSAGGHNGIKSLIQHLGTQEFHRIKMGIGRPPTGIDVIHHVLSPFRKEEQPNVEKTIAATVNACACIIENSFELAMNRFNEARSKAKPDDFNRKQSTND</sequence>
<evidence type="ECO:0000256" key="3">
    <source>
        <dbReference type="ARBA" id="ARBA00022801"/>
    </source>
</evidence>
<name>A0ABY4CR81_9BACL</name>
<accession>A0ABY4CR81</accession>
<evidence type="ECO:0000256" key="6">
    <source>
        <dbReference type="ARBA" id="ARBA00050038"/>
    </source>
</evidence>
<dbReference type="PANTHER" id="PTHR17224">
    <property type="entry name" value="PEPTIDYL-TRNA HYDROLASE"/>
    <property type="match status" value="1"/>
</dbReference>
<dbReference type="SUPFAM" id="SSF53178">
    <property type="entry name" value="Peptidyl-tRNA hydrolase-like"/>
    <property type="match status" value="1"/>
</dbReference>
<gene>
    <name evidence="7" type="primary">pth</name>
    <name evidence="7" type="ORF">LSG31_06125</name>
</gene>
<dbReference type="PANTHER" id="PTHR17224:SF1">
    <property type="entry name" value="PEPTIDYL-TRNA HYDROLASE"/>
    <property type="match status" value="1"/>
</dbReference>
<dbReference type="PROSITE" id="PS01196">
    <property type="entry name" value="PEPT_TRNA_HYDROL_2"/>
    <property type="match status" value="1"/>
</dbReference>
<keyword evidence="8" id="KW-1185">Reference proteome</keyword>
<dbReference type="EC" id="3.1.1.29" evidence="1"/>
<proteinExistence type="inferred from homology"/>
<dbReference type="NCBIfam" id="TIGR00447">
    <property type="entry name" value="pth"/>
    <property type="match status" value="1"/>
</dbReference>